<keyword evidence="6" id="KW-1185">Reference proteome</keyword>
<evidence type="ECO:0000256" key="2">
    <source>
        <dbReference type="ARBA" id="ARBA00022690"/>
    </source>
</evidence>
<dbReference type="PANTHER" id="PTHR33091:SF29">
    <property type="entry name" value="SUBTILISIN INHIBITOR 1"/>
    <property type="match status" value="1"/>
</dbReference>
<keyword evidence="3" id="KW-0722">Serine protease inhibitor</keyword>
<evidence type="ECO:0000256" key="1">
    <source>
        <dbReference type="ARBA" id="ARBA00008210"/>
    </source>
</evidence>
<evidence type="ECO:0000313" key="5">
    <source>
        <dbReference type="EMBL" id="PKU68913.1"/>
    </source>
</evidence>
<dbReference type="PANTHER" id="PTHR33091">
    <property type="entry name" value="PROTEIN, PUTATIVE, EXPRESSED-RELATED"/>
    <property type="match status" value="1"/>
</dbReference>
<keyword evidence="4" id="KW-0812">Transmembrane</keyword>
<accession>A0A2I0VZS3</accession>
<dbReference type="Proteomes" id="UP000233837">
    <property type="component" value="Unassembled WGS sequence"/>
</dbReference>
<dbReference type="EMBL" id="KZ503042">
    <property type="protein sequence ID" value="PKU68913.1"/>
    <property type="molecule type" value="Genomic_DNA"/>
</dbReference>
<dbReference type="AlphaFoldDB" id="A0A2I0VZS3"/>
<dbReference type="SUPFAM" id="SSF54654">
    <property type="entry name" value="CI-2 family of serine protease inhibitors"/>
    <property type="match status" value="1"/>
</dbReference>
<dbReference type="PROSITE" id="PS00285">
    <property type="entry name" value="POTATO_INHIBITOR"/>
    <property type="match status" value="1"/>
</dbReference>
<keyword evidence="2" id="KW-0646">Protease inhibitor</keyword>
<organism evidence="5 6">
    <name type="scientific">Dendrobium catenatum</name>
    <dbReference type="NCBI Taxonomy" id="906689"/>
    <lineage>
        <taxon>Eukaryota</taxon>
        <taxon>Viridiplantae</taxon>
        <taxon>Streptophyta</taxon>
        <taxon>Embryophyta</taxon>
        <taxon>Tracheophyta</taxon>
        <taxon>Spermatophyta</taxon>
        <taxon>Magnoliopsida</taxon>
        <taxon>Liliopsida</taxon>
        <taxon>Asparagales</taxon>
        <taxon>Orchidaceae</taxon>
        <taxon>Epidendroideae</taxon>
        <taxon>Malaxideae</taxon>
        <taxon>Dendrobiinae</taxon>
        <taxon>Dendrobium</taxon>
    </lineage>
</organism>
<evidence type="ECO:0000313" key="6">
    <source>
        <dbReference type="Proteomes" id="UP000233837"/>
    </source>
</evidence>
<sequence length="277" mass="31192">MAASAKSSFSFNGGKDAALTNKFHGGAKDLKKNPFSFSFSTFHRLNMDGETNNAANTKSEGESSVRRSWPELLGLTGEEAKKRIKEENPALDLHVVGPDGVVIADFRTNRVWIWVDSEGKISKKTLKEHNEMLPILNLLPSNAKISAILKNHGWHYGLPFTLLQYRNEIPVDFPTSVCLLWDNSNGGSYSEFQEYFYRRLISISWHHFVWHKRYALHFSSFCWIALMGGLKTVDALLMMTGLLHDRSPLDGKGWSLFACHLGLLFTPISWLSSAARG</sequence>
<reference evidence="5 6" key="2">
    <citation type="journal article" date="2017" name="Nature">
        <title>The Apostasia genome and the evolution of orchids.</title>
        <authorList>
            <person name="Zhang G.Q."/>
            <person name="Liu K.W."/>
            <person name="Li Z."/>
            <person name="Lohaus R."/>
            <person name="Hsiao Y.Y."/>
            <person name="Niu S.C."/>
            <person name="Wang J.Y."/>
            <person name="Lin Y.C."/>
            <person name="Xu Q."/>
            <person name="Chen L.J."/>
            <person name="Yoshida K."/>
            <person name="Fujiwara S."/>
            <person name="Wang Z.W."/>
            <person name="Zhang Y.Q."/>
            <person name="Mitsuda N."/>
            <person name="Wang M."/>
            <person name="Liu G.H."/>
            <person name="Pecoraro L."/>
            <person name="Huang H.X."/>
            <person name="Xiao X.J."/>
            <person name="Lin M."/>
            <person name="Wu X.Y."/>
            <person name="Wu W.L."/>
            <person name="Chen Y.Y."/>
            <person name="Chang S.B."/>
            <person name="Sakamoto S."/>
            <person name="Ohme-Takagi M."/>
            <person name="Yagi M."/>
            <person name="Zeng S.J."/>
            <person name="Shen C.Y."/>
            <person name="Yeh C.M."/>
            <person name="Luo Y.B."/>
            <person name="Tsai W.C."/>
            <person name="Van de Peer Y."/>
            <person name="Liu Z.J."/>
        </authorList>
    </citation>
    <scope>NUCLEOTIDE SEQUENCE [LARGE SCALE GENOMIC DNA]</scope>
    <source>
        <tissue evidence="5">The whole plant</tissue>
    </source>
</reference>
<name>A0A2I0VZS3_9ASPA</name>
<keyword evidence="4" id="KW-1133">Transmembrane helix</keyword>
<proteinExistence type="inferred from homology"/>
<protein>
    <submittedName>
        <fullName evidence="5">Subtilisin inhibitor</fullName>
    </submittedName>
</protein>
<dbReference type="Pfam" id="PF00280">
    <property type="entry name" value="potato_inhibit"/>
    <property type="match status" value="1"/>
</dbReference>
<feature type="transmembrane region" description="Helical" evidence="4">
    <location>
        <begin position="214"/>
        <end position="233"/>
    </location>
</feature>
<evidence type="ECO:0000256" key="3">
    <source>
        <dbReference type="ARBA" id="ARBA00022900"/>
    </source>
</evidence>
<dbReference type="GO" id="GO:0004867">
    <property type="term" value="F:serine-type endopeptidase inhibitor activity"/>
    <property type="evidence" value="ECO:0007669"/>
    <property type="project" value="UniProtKB-KW"/>
</dbReference>
<dbReference type="InterPro" id="IPR000864">
    <property type="entry name" value="Prot_inh_pot1"/>
</dbReference>
<comment type="similarity">
    <text evidence="1">Belongs to the protease inhibitor I13 (potato type I serine protease inhibitor) family.</text>
</comment>
<reference evidence="5 6" key="1">
    <citation type="journal article" date="2016" name="Sci. Rep.">
        <title>The Dendrobium catenatum Lindl. genome sequence provides insights into polysaccharide synthase, floral development and adaptive evolution.</title>
        <authorList>
            <person name="Zhang G.Q."/>
            <person name="Xu Q."/>
            <person name="Bian C."/>
            <person name="Tsai W.C."/>
            <person name="Yeh C.M."/>
            <person name="Liu K.W."/>
            <person name="Yoshida K."/>
            <person name="Zhang L.S."/>
            <person name="Chang S.B."/>
            <person name="Chen F."/>
            <person name="Shi Y."/>
            <person name="Su Y.Y."/>
            <person name="Zhang Y.Q."/>
            <person name="Chen L.J."/>
            <person name="Yin Y."/>
            <person name="Lin M."/>
            <person name="Huang H."/>
            <person name="Deng H."/>
            <person name="Wang Z.W."/>
            <person name="Zhu S.L."/>
            <person name="Zhao X."/>
            <person name="Deng C."/>
            <person name="Niu S.C."/>
            <person name="Huang J."/>
            <person name="Wang M."/>
            <person name="Liu G.H."/>
            <person name="Yang H.J."/>
            <person name="Xiao X.J."/>
            <person name="Hsiao Y.Y."/>
            <person name="Wu W.L."/>
            <person name="Chen Y.Y."/>
            <person name="Mitsuda N."/>
            <person name="Ohme-Takagi M."/>
            <person name="Luo Y.B."/>
            <person name="Van de Peer Y."/>
            <person name="Liu Z.J."/>
        </authorList>
    </citation>
    <scope>NUCLEOTIDE SEQUENCE [LARGE SCALE GENOMIC DNA]</scope>
    <source>
        <tissue evidence="5">The whole plant</tissue>
    </source>
</reference>
<evidence type="ECO:0000256" key="4">
    <source>
        <dbReference type="SAM" id="Phobius"/>
    </source>
</evidence>
<dbReference type="Gene3D" id="3.30.10.10">
    <property type="entry name" value="Trypsin Inhibitor V, subunit A"/>
    <property type="match status" value="1"/>
</dbReference>
<dbReference type="InterPro" id="IPR036354">
    <property type="entry name" value="Prot_inh_pot1_sf"/>
</dbReference>
<dbReference type="GO" id="GO:0009611">
    <property type="term" value="P:response to wounding"/>
    <property type="evidence" value="ECO:0007669"/>
    <property type="project" value="InterPro"/>
</dbReference>
<gene>
    <name evidence="5" type="ORF">MA16_Dca010657</name>
</gene>
<keyword evidence="4" id="KW-0472">Membrane</keyword>
<feature type="transmembrane region" description="Helical" evidence="4">
    <location>
        <begin position="253"/>
        <end position="271"/>
    </location>
</feature>